<keyword evidence="1" id="KW-0812">Transmembrane</keyword>
<geneLocation type="mitochondrion" evidence="2"/>
<name>A0A678XII0_MYXSQ</name>
<dbReference type="EMBL" id="MK087050">
    <property type="protein sequence ID" value="AZA06374.1"/>
    <property type="molecule type" value="Genomic_DNA"/>
</dbReference>
<evidence type="ECO:0000313" key="2">
    <source>
        <dbReference type="EMBL" id="AZA06374.1"/>
    </source>
</evidence>
<keyword evidence="2" id="KW-0496">Mitochondrion</keyword>
<protein>
    <submittedName>
        <fullName evidence="2">Uncharacterized protein</fullName>
    </submittedName>
</protein>
<sequence length="370" mass="43660">MKINLIFIHNSFLLLMISFNTYMLFFTIEVRLLSTLEGNKPPIKQVSLNHSMFNTLGVGLKSKRFLSTENTNMSFMPDVNLMEKFIERFIKTMFFFQLERKFDLNLYIMDILPETVTDISKFLNFSNKEINLEDVEIWMDRKGDISILEETINQLLSEVKTIPKHDFLIPILRDIRWEELRRLLIKEDRELPYFTSRLGDLGPINNLILKMEGIDLEFKSTLLLGLPLEINNLGQTNIRLMSDEIKKKYSNSNVIGVQKTYDITINLGCSNLEKKLFEINKFMNVSMDMSRFFIGKDKNDINSLFTYYKLRTVINGINEINNLGRYFISYLKTKEFRYNNNYDQYRDIYKSTMTESIDSKGVRVLIPNKK</sequence>
<evidence type="ECO:0000256" key="1">
    <source>
        <dbReference type="SAM" id="Phobius"/>
    </source>
</evidence>
<keyword evidence="1" id="KW-0472">Membrane</keyword>
<accession>A0A678XII0</accession>
<organism evidence="2">
    <name type="scientific">Myxobolus squamalis</name>
    <name type="common">Myxosporean</name>
    <dbReference type="NCBI Taxonomy" id="59785"/>
    <lineage>
        <taxon>Eukaryota</taxon>
        <taxon>Metazoa</taxon>
        <taxon>Cnidaria</taxon>
        <taxon>Myxozoa</taxon>
        <taxon>Myxosporea</taxon>
        <taxon>Bivalvulida</taxon>
        <taxon>Platysporina</taxon>
        <taxon>Myxobolidae</taxon>
        <taxon>Myxobolus</taxon>
    </lineage>
</organism>
<dbReference type="Proteomes" id="UP001296480">
    <property type="component" value="Mitochondrion MT"/>
</dbReference>
<keyword evidence="1" id="KW-1133">Transmembrane helix</keyword>
<proteinExistence type="predicted"/>
<reference evidence="2" key="1">
    <citation type="submission" date="2018-10" db="EMBL/GenBank/DDBJ databases">
        <title>Myxobolus squamalis genome and transcriptome.</title>
        <authorList>
            <person name="Yahalomi D."/>
            <person name="Atkinson S.D."/>
            <person name="Neuhof M."/>
            <person name="Chang E.S."/>
            <person name="Philippe H."/>
            <person name="Cartwright P."/>
            <person name="Bartholomew J.L."/>
            <person name="Huchon D."/>
        </authorList>
    </citation>
    <scope>NUCLEOTIDE SEQUENCE</scope>
</reference>
<dbReference type="AlphaFoldDB" id="A0A678XII0"/>
<feature type="transmembrane region" description="Helical" evidence="1">
    <location>
        <begin position="12"/>
        <end position="33"/>
    </location>
</feature>